<dbReference type="GO" id="GO:0016787">
    <property type="term" value="F:hydrolase activity"/>
    <property type="evidence" value="ECO:0007669"/>
    <property type="project" value="UniProtKB-KW"/>
</dbReference>
<sequence>MRFDYFRLKAFGHFTDYHLTFDLNKNFHLIYGPNEAGKSTILNSVSNWLYGFPKNTTYSFLHDNKQLRIEGGLSRSTGEKLHFARRKGNKNTVLDLQDKPIDEQKVRQLLNHISEQQFTNMFALDHVRIREGGNSLLQSGGNLGESLFSAASGINMVRSVLDKLDTKAKDIYKKGGSNPPVNQLIKEEKELTKKITESQLRVKEWKDLEKSYREGEKHLEDLQKQIRELQTKQRKLLRVQTTLPKTAKRSEYKKKLEEVGSIPELPHDIRDRYNGNLQALQVAKKDLKKAEEQIEELQMELAKIQIPEFIIEHALLIDSLYKDVQSYENKLKKQPLLEQEKNLLEQQALYLAKKINGSLNQIEDIDSFRISAETKQLILELSKQKPLLDQSFKTVTDDIASYAFDLRNFQDELAILRDVPELIDLETAIEKVKREVRIEEELEKLAKQAEKQDAAIKDSINRLPLWTGNRESLLQIEPPMVETVRKFQKDFTMLQEELKRVNESILQEQISIEENNERIRELEALENIPTAEELKHLREHRDHGWVILRSNLHGKEDKNQIITYTNGLPLEQVFEKAIQKADLASDTMRIQAEKVGEKNKRLGDIQTSELKISQHEEKREKLTNELSFLHNEWSDQWQSANIAPLTPEEMLEWLQKYEKIKELTGGLNELILGIQEKEAKRSSLKSLLSAALEKLELPSLEITLTNLLDHAVRSFRELQEKKSKRNQTLQQIRQIEKNVSHKEEEKQTILTRVENWTSQWKQAITKVPVWPGSSPTVVVEIVQLLEECVLAYEKTTEKEKELKAVNESIQKFKELAESLIDKYQLNSIPEHHAISQLHKELIQAQKDQSTAEGIDKQLKGLRETVNGSHREIEAVTLAIENLKELANCKEDEELEQLISMFYLKVEFISKIQEIEEELFNLGGGLTIDQLIKECDGIEYDTISVEISEIENTLQHLDEKRMSFSKDHGALQKEYFEKSKGNSNATVKAEQDKESILSRLQFHAEQYVTHKMAALLLQKGIEHYRNNNQSPILTRAGEIFSRLTLYSYHGITVDYDEKDEPVLMGVRNNGDKVRVDGMSDGATDQLYLALRIASLEKYVHDNEPIPFIVDDILIHFDDERSKETLRVLLELSQKTQVIFFTHHSRLIEIIKQVGNDDYQLEEIANLNPTITV</sequence>
<dbReference type="AlphaFoldDB" id="A0A3S0TUC9"/>
<keyword evidence="3" id="KW-0378">Hydrolase</keyword>
<accession>A0A3S0TUC9</accession>
<dbReference type="Pfam" id="PF13514">
    <property type="entry name" value="AAA_27"/>
    <property type="match status" value="1"/>
</dbReference>
<dbReference type="EMBL" id="RYZZ01000017">
    <property type="protein sequence ID" value="RUQ28138.1"/>
    <property type="molecule type" value="Genomic_DNA"/>
</dbReference>
<evidence type="ECO:0000313" key="3">
    <source>
        <dbReference type="EMBL" id="RUQ28138.1"/>
    </source>
</evidence>
<dbReference type="InterPro" id="IPR038734">
    <property type="entry name" value="YhaN_AAA"/>
</dbReference>
<reference evidence="3 4" key="1">
    <citation type="submission" date="2018-12" db="EMBL/GenBank/DDBJ databases">
        <title>Bacillus chawlae sp. nov., Bacillus glennii sp. nov., and Bacillus saganii sp. nov. Isolated from the Vehicle Assembly Building at Kennedy Space Center where the Viking Spacecraft were Assembled.</title>
        <authorList>
            <person name="Seuylemezian A."/>
            <person name="Vaishampayan P."/>
        </authorList>
    </citation>
    <scope>NUCLEOTIDE SEQUENCE [LARGE SCALE GENOMIC DNA]</scope>
    <source>
        <strain evidence="3 4">L5</strain>
    </source>
</reference>
<dbReference type="OrthoDB" id="9764467at2"/>
<dbReference type="SUPFAM" id="SSF52540">
    <property type="entry name" value="P-loop containing nucleoside triphosphate hydrolases"/>
    <property type="match status" value="1"/>
</dbReference>
<comment type="caution">
    <text evidence="3">The sequence shown here is derived from an EMBL/GenBank/DDBJ whole genome shotgun (WGS) entry which is preliminary data.</text>
</comment>
<feature type="coiled-coil region" evidence="1">
    <location>
        <begin position="718"/>
        <end position="752"/>
    </location>
</feature>
<gene>
    <name evidence="3" type="ORF">ELQ35_12910</name>
</gene>
<feature type="domain" description="YhaN AAA" evidence="2">
    <location>
        <begin position="1"/>
        <end position="205"/>
    </location>
</feature>
<feature type="coiled-coil region" evidence="1">
    <location>
        <begin position="422"/>
        <end position="525"/>
    </location>
</feature>
<evidence type="ECO:0000256" key="1">
    <source>
        <dbReference type="SAM" id="Coils"/>
    </source>
</evidence>
<organism evidence="3 4">
    <name type="scientific">Peribacillus cavernae</name>
    <dbReference type="NCBI Taxonomy" id="1674310"/>
    <lineage>
        <taxon>Bacteria</taxon>
        <taxon>Bacillati</taxon>
        <taxon>Bacillota</taxon>
        <taxon>Bacilli</taxon>
        <taxon>Bacillales</taxon>
        <taxon>Bacillaceae</taxon>
        <taxon>Peribacillus</taxon>
    </lineage>
</organism>
<name>A0A3S0TUC9_9BACI</name>
<dbReference type="Gene3D" id="3.40.50.300">
    <property type="entry name" value="P-loop containing nucleotide triphosphate hydrolases"/>
    <property type="match status" value="2"/>
</dbReference>
<protein>
    <submittedName>
        <fullName evidence="3">Nucleoside triphosphate hydrolase</fullName>
    </submittedName>
</protein>
<evidence type="ECO:0000259" key="2">
    <source>
        <dbReference type="Pfam" id="PF13514"/>
    </source>
</evidence>
<keyword evidence="4" id="KW-1185">Reference proteome</keyword>
<feature type="coiled-coil region" evidence="1">
    <location>
        <begin position="605"/>
        <end position="632"/>
    </location>
</feature>
<evidence type="ECO:0000313" key="4">
    <source>
        <dbReference type="Proteomes" id="UP000267430"/>
    </source>
</evidence>
<dbReference type="RefSeq" id="WP_126865245.1">
    <property type="nucleotide sequence ID" value="NZ_JAUSTX010000002.1"/>
</dbReference>
<dbReference type="PANTHER" id="PTHR41259">
    <property type="entry name" value="DOUBLE-STRAND BREAK REPAIR RAD50 ATPASE, PUTATIVE-RELATED"/>
    <property type="match status" value="1"/>
</dbReference>
<dbReference type="Proteomes" id="UP000267430">
    <property type="component" value="Unassembled WGS sequence"/>
</dbReference>
<feature type="coiled-coil region" evidence="1">
    <location>
        <begin position="181"/>
        <end position="239"/>
    </location>
</feature>
<feature type="coiled-coil region" evidence="1">
    <location>
        <begin position="270"/>
        <end position="307"/>
    </location>
</feature>
<dbReference type="InterPro" id="IPR027417">
    <property type="entry name" value="P-loop_NTPase"/>
</dbReference>
<proteinExistence type="predicted"/>
<keyword evidence="1" id="KW-0175">Coiled coil</keyword>
<dbReference type="PANTHER" id="PTHR41259:SF1">
    <property type="entry name" value="DOUBLE-STRAND BREAK REPAIR RAD50 ATPASE, PUTATIVE-RELATED"/>
    <property type="match status" value="1"/>
</dbReference>